<keyword evidence="8 17" id="KW-0813">Transport</keyword>
<dbReference type="SUPFAM" id="SSF51621">
    <property type="entry name" value="Phosphoenolpyruvate/pyruvate domain"/>
    <property type="match status" value="1"/>
</dbReference>
<keyword evidence="13 17" id="KW-0479">Metal-binding</keyword>
<evidence type="ECO:0000256" key="2">
    <source>
        <dbReference type="ARBA" id="ARBA00001946"/>
    </source>
</evidence>
<evidence type="ECO:0000256" key="11">
    <source>
        <dbReference type="ARBA" id="ARBA00022679"/>
    </source>
</evidence>
<dbReference type="EC" id="2.7.3.9" evidence="6 17"/>
<keyword evidence="21" id="KW-0175">Coiled coil</keyword>
<evidence type="ECO:0000313" key="25">
    <source>
        <dbReference type="EMBL" id="NWK57410.1"/>
    </source>
</evidence>
<gene>
    <name evidence="25" type="primary">ptsP</name>
    <name evidence="25" type="ORF">HW115_17460</name>
</gene>
<evidence type="ECO:0000256" key="6">
    <source>
        <dbReference type="ARBA" id="ARBA00012232"/>
    </source>
</evidence>
<name>A0A851GRL0_9BACT</name>
<dbReference type="Proteomes" id="UP000557872">
    <property type="component" value="Unassembled WGS sequence"/>
</dbReference>
<evidence type="ECO:0000256" key="20">
    <source>
        <dbReference type="PIRSR" id="PIRSR000732-3"/>
    </source>
</evidence>
<dbReference type="InterPro" id="IPR040442">
    <property type="entry name" value="Pyrv_kinase-like_dom_sf"/>
</dbReference>
<feature type="active site" description="Proton donor" evidence="18">
    <location>
        <position position="511"/>
    </location>
</feature>
<sequence length="587" mass="65123">MQNEDQETIIQGTAGSPGIAFGPVHVAARGFSAPDVYEIPASQIANEQKRFEQAVEITKKQLDELRQHIENLSGDGSEKIFEAHVMVLEDPSLIRRVNEAITDRCQNAEYAFYAVMQNFLESMRRLNDSYFKERAADIDDVCQRVLRNFQFDTPSQQIERPDHKHIMVAYDLTPSDTAMIDRANVQGFATEQGSVNSHTAILARSLGIPAVVGLENVIIDTQTLTEAILDGYTGKLILNPSAETVRFYQDQAESKKSALKKLEGLREKNTTTSDGRRITLSANIEFTNELPMVQQSGAEGVGLFRTEFYLLEGGEMPDEQQQTEVYTEVAEATSPHQAIIRTLDAGGDKIPAEPLSHPEPNPFLGWRGIRVSLTRTALFKEQLRAILRASTHGKLGIMFPMISGLREVRTAKDLLKQCMDELHRENVPFDEKIETGVMIEIPSAAMMANEIAREVDFFSIGTNDLIQYTVAVDRVNHYVAHLYKPTHPAVIRLMDITVKAAKDNGIWTGVCGEMASDLMLTPLLVGLGIDELSVGSHMLPSIKKAVRSLSSAECTEAMQDILSASSSPDIHRVSSEMAQRCYPELLA</sequence>
<evidence type="ECO:0000256" key="7">
    <source>
        <dbReference type="ARBA" id="ARBA00016544"/>
    </source>
</evidence>
<dbReference type="InterPro" id="IPR006318">
    <property type="entry name" value="PTS_EI-like"/>
</dbReference>
<dbReference type="InterPro" id="IPR024692">
    <property type="entry name" value="PTS_EI"/>
</dbReference>
<keyword evidence="15 17" id="KW-0460">Magnesium</keyword>
<dbReference type="Gene3D" id="1.10.274.10">
    <property type="entry name" value="PtsI, HPr-binding domain"/>
    <property type="match status" value="1"/>
</dbReference>
<feature type="binding site" evidence="19">
    <location>
        <position position="474"/>
    </location>
    <ligand>
        <name>phosphoenolpyruvate</name>
        <dbReference type="ChEBI" id="CHEBI:58702"/>
    </ligand>
</feature>
<dbReference type="PIRSF" id="PIRSF000732">
    <property type="entry name" value="PTS_enzyme_I"/>
    <property type="match status" value="1"/>
</dbReference>
<dbReference type="InterPro" id="IPR036637">
    <property type="entry name" value="Phosphohistidine_dom_sf"/>
</dbReference>
<dbReference type="InterPro" id="IPR008279">
    <property type="entry name" value="PEP-util_enz_mobile_dom"/>
</dbReference>
<feature type="coiled-coil region" evidence="21">
    <location>
        <begin position="48"/>
        <end position="75"/>
    </location>
</feature>
<dbReference type="InterPro" id="IPR036618">
    <property type="entry name" value="PtsI_HPr-bd_sf"/>
</dbReference>
<keyword evidence="26" id="KW-1185">Reference proteome</keyword>
<feature type="binding site" evidence="20">
    <location>
        <position position="464"/>
    </location>
    <ligand>
        <name>Mg(2+)</name>
        <dbReference type="ChEBI" id="CHEBI:18420"/>
    </ligand>
</feature>
<evidence type="ECO:0000313" key="26">
    <source>
        <dbReference type="Proteomes" id="UP000557872"/>
    </source>
</evidence>
<evidence type="ECO:0000259" key="24">
    <source>
        <dbReference type="Pfam" id="PF05524"/>
    </source>
</evidence>
<keyword evidence="25" id="KW-0670">Pyruvate</keyword>
<dbReference type="InterPro" id="IPR050499">
    <property type="entry name" value="PEP-utilizing_PTS_enzyme"/>
</dbReference>
<dbReference type="GO" id="GO:0008965">
    <property type="term" value="F:phosphoenolpyruvate-protein phosphotransferase activity"/>
    <property type="evidence" value="ECO:0007669"/>
    <property type="project" value="UniProtKB-EC"/>
</dbReference>
<feature type="domain" description="PEP-utilising enzyme mobile" evidence="22">
    <location>
        <begin position="163"/>
        <end position="234"/>
    </location>
</feature>
<dbReference type="AlphaFoldDB" id="A0A851GRL0"/>
<comment type="subcellular location">
    <subcellularLocation>
        <location evidence="4 17">Cytoplasm</location>
    </subcellularLocation>
</comment>
<dbReference type="GO" id="GO:0005737">
    <property type="term" value="C:cytoplasm"/>
    <property type="evidence" value="ECO:0007669"/>
    <property type="project" value="UniProtKB-SubCell"/>
</dbReference>
<comment type="cofactor">
    <cofactor evidence="2 17 20">
        <name>Mg(2+)</name>
        <dbReference type="ChEBI" id="CHEBI:18420"/>
    </cofactor>
</comment>
<dbReference type="EMBL" id="JACBAZ010000011">
    <property type="protein sequence ID" value="NWK57410.1"/>
    <property type="molecule type" value="Genomic_DNA"/>
</dbReference>
<evidence type="ECO:0000256" key="8">
    <source>
        <dbReference type="ARBA" id="ARBA00022448"/>
    </source>
</evidence>
<dbReference type="RefSeq" id="WP_178934441.1">
    <property type="nucleotide sequence ID" value="NZ_JACBAZ010000011.1"/>
</dbReference>
<feature type="active site" description="Tele-phosphohistidine intermediate" evidence="18">
    <location>
        <position position="198"/>
    </location>
</feature>
<evidence type="ECO:0000256" key="4">
    <source>
        <dbReference type="ARBA" id="ARBA00004496"/>
    </source>
</evidence>
<feature type="binding site" evidence="19">
    <location>
        <position position="341"/>
    </location>
    <ligand>
        <name>phosphoenolpyruvate</name>
        <dbReference type="ChEBI" id="CHEBI:58702"/>
    </ligand>
</feature>
<evidence type="ECO:0000256" key="13">
    <source>
        <dbReference type="ARBA" id="ARBA00022723"/>
    </source>
</evidence>
<keyword evidence="10 17" id="KW-0762">Sugar transport</keyword>
<evidence type="ECO:0000256" key="21">
    <source>
        <dbReference type="SAM" id="Coils"/>
    </source>
</evidence>
<dbReference type="Gene3D" id="3.50.30.10">
    <property type="entry name" value="Phosphohistidine domain"/>
    <property type="match status" value="1"/>
</dbReference>
<feature type="binding site" evidence="20">
    <location>
        <position position="440"/>
    </location>
    <ligand>
        <name>Mg(2+)</name>
        <dbReference type="ChEBI" id="CHEBI:18420"/>
    </ligand>
</feature>
<evidence type="ECO:0000256" key="15">
    <source>
        <dbReference type="ARBA" id="ARBA00022842"/>
    </source>
</evidence>
<feature type="binding site" evidence="19">
    <location>
        <begin position="463"/>
        <end position="464"/>
    </location>
    <ligand>
        <name>phosphoenolpyruvate</name>
        <dbReference type="ChEBI" id="CHEBI:58702"/>
    </ligand>
</feature>
<evidence type="ECO:0000259" key="22">
    <source>
        <dbReference type="Pfam" id="PF00391"/>
    </source>
</evidence>
<keyword evidence="14 17" id="KW-0418">Kinase</keyword>
<dbReference type="Gene3D" id="3.20.20.60">
    <property type="entry name" value="Phosphoenolpyruvate-binding domains"/>
    <property type="match status" value="1"/>
</dbReference>
<keyword evidence="9 17" id="KW-0963">Cytoplasm</keyword>
<evidence type="ECO:0000256" key="1">
    <source>
        <dbReference type="ARBA" id="ARBA00000683"/>
    </source>
</evidence>
<proteinExistence type="inferred from homology"/>
<dbReference type="Pfam" id="PF00391">
    <property type="entry name" value="PEP-utilizers"/>
    <property type="match status" value="1"/>
</dbReference>
<evidence type="ECO:0000256" key="5">
    <source>
        <dbReference type="ARBA" id="ARBA00007837"/>
    </source>
</evidence>
<dbReference type="GO" id="GO:0046872">
    <property type="term" value="F:metal ion binding"/>
    <property type="evidence" value="ECO:0007669"/>
    <property type="project" value="UniProtKB-KW"/>
</dbReference>
<comment type="catalytic activity">
    <reaction evidence="1 17">
        <text>L-histidyl-[protein] + phosphoenolpyruvate = N(pros)-phospho-L-histidyl-[protein] + pyruvate</text>
        <dbReference type="Rhea" id="RHEA:23880"/>
        <dbReference type="Rhea" id="RHEA-COMP:9745"/>
        <dbReference type="Rhea" id="RHEA-COMP:9746"/>
        <dbReference type="ChEBI" id="CHEBI:15361"/>
        <dbReference type="ChEBI" id="CHEBI:29979"/>
        <dbReference type="ChEBI" id="CHEBI:58702"/>
        <dbReference type="ChEBI" id="CHEBI:64837"/>
        <dbReference type="EC" id="2.7.3.9"/>
    </reaction>
</comment>
<dbReference type="PANTHER" id="PTHR46244:SF3">
    <property type="entry name" value="PHOSPHOENOLPYRUVATE-PROTEIN PHOSPHOTRANSFERASE"/>
    <property type="match status" value="1"/>
</dbReference>
<dbReference type="GO" id="GO:0016301">
    <property type="term" value="F:kinase activity"/>
    <property type="evidence" value="ECO:0007669"/>
    <property type="project" value="UniProtKB-KW"/>
</dbReference>
<feature type="domain" description="PEP-utilising enzyme C-terminal" evidence="23">
    <location>
        <begin position="262"/>
        <end position="549"/>
    </location>
</feature>
<feature type="domain" description="Phosphotransferase system enzyme I N-terminal" evidence="24">
    <location>
        <begin position="11"/>
        <end position="134"/>
    </location>
</feature>
<comment type="caution">
    <text evidence="25">The sequence shown here is derived from an EMBL/GenBank/DDBJ whole genome shotgun (WGS) entry which is preliminary data.</text>
</comment>
<dbReference type="Pfam" id="PF02896">
    <property type="entry name" value="PEP-utilizers_C"/>
    <property type="match status" value="1"/>
</dbReference>
<evidence type="ECO:0000256" key="9">
    <source>
        <dbReference type="ARBA" id="ARBA00022490"/>
    </source>
</evidence>
<evidence type="ECO:0000256" key="12">
    <source>
        <dbReference type="ARBA" id="ARBA00022683"/>
    </source>
</evidence>
<keyword evidence="11 17" id="KW-0808">Transferase</keyword>
<evidence type="ECO:0000256" key="10">
    <source>
        <dbReference type="ARBA" id="ARBA00022597"/>
    </source>
</evidence>
<organism evidence="25 26">
    <name type="scientific">Oceaniferula marina</name>
    <dbReference type="NCBI Taxonomy" id="2748318"/>
    <lineage>
        <taxon>Bacteria</taxon>
        <taxon>Pseudomonadati</taxon>
        <taxon>Verrucomicrobiota</taxon>
        <taxon>Verrucomicrobiia</taxon>
        <taxon>Verrucomicrobiales</taxon>
        <taxon>Verrucomicrobiaceae</taxon>
        <taxon>Oceaniferula</taxon>
    </lineage>
</organism>
<evidence type="ECO:0000256" key="14">
    <source>
        <dbReference type="ARBA" id="ARBA00022777"/>
    </source>
</evidence>
<feature type="binding site" evidence="19">
    <location>
        <position position="305"/>
    </location>
    <ligand>
        <name>phosphoenolpyruvate</name>
        <dbReference type="ChEBI" id="CHEBI:58702"/>
    </ligand>
</feature>
<comment type="function">
    <text evidence="3 17">General (non sugar-specific) component of the phosphoenolpyruvate-dependent sugar phosphotransferase system (sugar PTS). This major carbohydrate active-transport system catalyzes the phosphorylation of incoming sugar substrates concomitantly with their translocation across the cell membrane. Enzyme I transfers the phosphoryl group from phosphoenolpyruvate (PEP) to the phosphoryl carrier protein (HPr).</text>
</comment>
<dbReference type="InterPro" id="IPR000121">
    <property type="entry name" value="PEP_util_C"/>
</dbReference>
<dbReference type="SUPFAM" id="SSF47831">
    <property type="entry name" value="Enzyme I of the PEP:sugar phosphotransferase system HPr-binding (sub)domain"/>
    <property type="match status" value="1"/>
</dbReference>
<dbReference type="InterPro" id="IPR015813">
    <property type="entry name" value="Pyrv/PenolPyrv_kinase-like_dom"/>
</dbReference>
<dbReference type="PANTHER" id="PTHR46244">
    <property type="entry name" value="PHOSPHOENOLPYRUVATE-PROTEIN PHOSPHOTRANSFERASE"/>
    <property type="match status" value="1"/>
</dbReference>
<evidence type="ECO:0000256" key="3">
    <source>
        <dbReference type="ARBA" id="ARBA00002728"/>
    </source>
</evidence>
<comment type="similarity">
    <text evidence="5 17">Belongs to the PEP-utilizing enzyme family.</text>
</comment>
<evidence type="ECO:0000256" key="17">
    <source>
        <dbReference type="PIRNR" id="PIRNR000732"/>
    </source>
</evidence>
<evidence type="ECO:0000256" key="19">
    <source>
        <dbReference type="PIRSR" id="PIRSR000732-2"/>
    </source>
</evidence>
<dbReference type="SUPFAM" id="SSF52009">
    <property type="entry name" value="Phosphohistidine domain"/>
    <property type="match status" value="1"/>
</dbReference>
<protein>
    <recommendedName>
        <fullName evidence="7 17">Phosphoenolpyruvate-protein phosphotransferase</fullName>
        <ecNumber evidence="6 17">2.7.3.9</ecNumber>
    </recommendedName>
    <alternativeName>
        <fullName evidence="16 17">Phosphotransferase system, enzyme I</fullName>
    </alternativeName>
</protein>
<dbReference type="InterPro" id="IPR023151">
    <property type="entry name" value="PEP_util_CS"/>
</dbReference>
<evidence type="ECO:0000256" key="18">
    <source>
        <dbReference type="PIRSR" id="PIRSR000732-1"/>
    </source>
</evidence>
<dbReference type="NCBIfam" id="TIGR01417">
    <property type="entry name" value="PTS_I_fam"/>
    <property type="match status" value="1"/>
</dbReference>
<dbReference type="InterPro" id="IPR008731">
    <property type="entry name" value="PTS_EIN"/>
</dbReference>
<accession>A0A851GRL0</accession>
<dbReference type="PRINTS" id="PR01736">
    <property type="entry name" value="PHPHTRNFRASE"/>
</dbReference>
<reference evidence="25 26" key="1">
    <citation type="submission" date="2020-07" db="EMBL/GenBank/DDBJ databases">
        <title>Roseicoccus Jingziensis gen. nov., sp. nov., isolated from coastal seawater.</title>
        <authorList>
            <person name="Feng X."/>
        </authorList>
    </citation>
    <scope>NUCLEOTIDE SEQUENCE [LARGE SCALE GENOMIC DNA]</scope>
    <source>
        <strain evidence="25 26">N1E253</strain>
    </source>
</reference>
<evidence type="ECO:0000259" key="23">
    <source>
        <dbReference type="Pfam" id="PF02896"/>
    </source>
</evidence>
<dbReference type="Pfam" id="PF05524">
    <property type="entry name" value="PEP-utilisers_N"/>
    <property type="match status" value="1"/>
</dbReference>
<dbReference type="GO" id="GO:0009401">
    <property type="term" value="P:phosphoenolpyruvate-dependent sugar phosphotransferase system"/>
    <property type="evidence" value="ECO:0007669"/>
    <property type="project" value="UniProtKB-KW"/>
</dbReference>
<keyword evidence="12 17" id="KW-0598">Phosphotransferase system</keyword>
<dbReference type="PROSITE" id="PS00742">
    <property type="entry name" value="PEP_ENZYMES_2"/>
    <property type="match status" value="1"/>
</dbReference>
<evidence type="ECO:0000256" key="16">
    <source>
        <dbReference type="ARBA" id="ARBA00033235"/>
    </source>
</evidence>